<name>A0A9Q1J3P3_SYNKA</name>
<proteinExistence type="predicted"/>
<feature type="region of interest" description="Disordered" evidence="1">
    <location>
        <begin position="72"/>
        <end position="99"/>
    </location>
</feature>
<evidence type="ECO:0000256" key="1">
    <source>
        <dbReference type="SAM" id="MobiDB-lite"/>
    </source>
</evidence>
<keyword evidence="3" id="KW-1185">Reference proteome</keyword>
<organism evidence="2 3">
    <name type="scientific">Synaphobranchus kaupii</name>
    <name type="common">Kaup's arrowtooth eel</name>
    <dbReference type="NCBI Taxonomy" id="118154"/>
    <lineage>
        <taxon>Eukaryota</taxon>
        <taxon>Metazoa</taxon>
        <taxon>Chordata</taxon>
        <taxon>Craniata</taxon>
        <taxon>Vertebrata</taxon>
        <taxon>Euteleostomi</taxon>
        <taxon>Actinopterygii</taxon>
        <taxon>Neopterygii</taxon>
        <taxon>Teleostei</taxon>
        <taxon>Anguilliformes</taxon>
        <taxon>Synaphobranchidae</taxon>
        <taxon>Synaphobranchus</taxon>
    </lineage>
</organism>
<gene>
    <name evidence="2" type="ORF">SKAU_G00133210</name>
</gene>
<dbReference type="EMBL" id="JAINUF010000004">
    <property type="protein sequence ID" value="KAJ8364490.1"/>
    <property type="molecule type" value="Genomic_DNA"/>
</dbReference>
<dbReference type="Proteomes" id="UP001152622">
    <property type="component" value="Chromosome 4"/>
</dbReference>
<protein>
    <submittedName>
        <fullName evidence="2">Uncharacterized protein</fullName>
    </submittedName>
</protein>
<sequence>MAVSAGPSSLSYAPPNPASSELLINYTGDPTSGNVLGVLNECRFLPRGMQGGSSVATSSLQVRWQVSGGEWEAAGGAESQQTPMLRSQERGTAFSEWPVTPSGTTLPASRLPLPVVVRLGLQGPFRFLSPHLFGQVVQCWVSDGAVFHMLVLACACQANYDVISRVPRLPSVTDSCHRDNPNIWYMGTTGLSDQNLPPVHALKCHHRTLYELPHQAVYTEA</sequence>
<comment type="caution">
    <text evidence="2">The sequence shown here is derived from an EMBL/GenBank/DDBJ whole genome shotgun (WGS) entry which is preliminary data.</text>
</comment>
<dbReference type="AlphaFoldDB" id="A0A9Q1J3P3"/>
<evidence type="ECO:0000313" key="2">
    <source>
        <dbReference type="EMBL" id="KAJ8364490.1"/>
    </source>
</evidence>
<evidence type="ECO:0000313" key="3">
    <source>
        <dbReference type="Proteomes" id="UP001152622"/>
    </source>
</evidence>
<accession>A0A9Q1J3P3</accession>
<reference evidence="2" key="1">
    <citation type="journal article" date="2023" name="Science">
        <title>Genome structures resolve the early diversification of teleost fishes.</title>
        <authorList>
            <person name="Parey E."/>
            <person name="Louis A."/>
            <person name="Montfort J."/>
            <person name="Bouchez O."/>
            <person name="Roques C."/>
            <person name="Iampietro C."/>
            <person name="Lluch J."/>
            <person name="Castinel A."/>
            <person name="Donnadieu C."/>
            <person name="Desvignes T."/>
            <person name="Floi Bucao C."/>
            <person name="Jouanno E."/>
            <person name="Wen M."/>
            <person name="Mejri S."/>
            <person name="Dirks R."/>
            <person name="Jansen H."/>
            <person name="Henkel C."/>
            <person name="Chen W.J."/>
            <person name="Zahm M."/>
            <person name="Cabau C."/>
            <person name="Klopp C."/>
            <person name="Thompson A.W."/>
            <person name="Robinson-Rechavi M."/>
            <person name="Braasch I."/>
            <person name="Lecointre G."/>
            <person name="Bobe J."/>
            <person name="Postlethwait J.H."/>
            <person name="Berthelot C."/>
            <person name="Roest Crollius H."/>
            <person name="Guiguen Y."/>
        </authorList>
    </citation>
    <scope>NUCLEOTIDE SEQUENCE</scope>
    <source>
        <strain evidence="2">WJC10195</strain>
    </source>
</reference>